<protein>
    <submittedName>
        <fullName evidence="2">Uncharacterized protein</fullName>
    </submittedName>
</protein>
<keyword evidence="1" id="KW-0472">Membrane</keyword>
<name>A0A8D8Q031_9HEMI</name>
<accession>A0A8D8Q031</accession>
<dbReference type="AlphaFoldDB" id="A0A8D8Q031"/>
<feature type="transmembrane region" description="Helical" evidence="1">
    <location>
        <begin position="98"/>
        <end position="119"/>
    </location>
</feature>
<keyword evidence="1" id="KW-1133">Transmembrane helix</keyword>
<dbReference type="EMBL" id="HBUF01045793">
    <property type="protein sequence ID" value="CAG6619598.1"/>
    <property type="molecule type" value="Transcribed_RNA"/>
</dbReference>
<keyword evidence="1" id="KW-0812">Transmembrane</keyword>
<proteinExistence type="predicted"/>
<sequence length="128" mass="14841">MSQVEIGRKTLAFFFIIVLQTNKKIPSAGWSFPPVTASSVIKNSRADSRPTCYLHVKALSRLYQKHFPLRNEKANRSRDEIFFSRKAKFSFRENNRNGWLSPFLSILLSSISGTIKPLMFKFPLSNRW</sequence>
<evidence type="ECO:0000313" key="2">
    <source>
        <dbReference type="EMBL" id="CAG6619598.1"/>
    </source>
</evidence>
<reference evidence="2" key="1">
    <citation type="submission" date="2021-05" db="EMBL/GenBank/DDBJ databases">
        <authorList>
            <person name="Alioto T."/>
            <person name="Alioto T."/>
            <person name="Gomez Garrido J."/>
        </authorList>
    </citation>
    <scope>NUCLEOTIDE SEQUENCE</scope>
</reference>
<evidence type="ECO:0000256" key="1">
    <source>
        <dbReference type="SAM" id="Phobius"/>
    </source>
</evidence>
<organism evidence="2">
    <name type="scientific">Cacopsylla melanoneura</name>
    <dbReference type="NCBI Taxonomy" id="428564"/>
    <lineage>
        <taxon>Eukaryota</taxon>
        <taxon>Metazoa</taxon>
        <taxon>Ecdysozoa</taxon>
        <taxon>Arthropoda</taxon>
        <taxon>Hexapoda</taxon>
        <taxon>Insecta</taxon>
        <taxon>Pterygota</taxon>
        <taxon>Neoptera</taxon>
        <taxon>Paraneoptera</taxon>
        <taxon>Hemiptera</taxon>
        <taxon>Sternorrhyncha</taxon>
        <taxon>Psylloidea</taxon>
        <taxon>Psyllidae</taxon>
        <taxon>Psyllinae</taxon>
        <taxon>Cacopsylla</taxon>
    </lineage>
</organism>